<organism evidence="6 7">
    <name type="scientific">Sphingomonas naasensis</name>
    <dbReference type="NCBI Taxonomy" id="1344951"/>
    <lineage>
        <taxon>Bacteria</taxon>
        <taxon>Pseudomonadati</taxon>
        <taxon>Pseudomonadota</taxon>
        <taxon>Alphaproteobacteria</taxon>
        <taxon>Sphingomonadales</taxon>
        <taxon>Sphingomonadaceae</taxon>
        <taxon>Sphingomonas</taxon>
    </lineage>
</organism>
<dbReference type="Proteomes" id="UP000309848">
    <property type="component" value="Unassembled WGS sequence"/>
</dbReference>
<evidence type="ECO:0000256" key="3">
    <source>
        <dbReference type="HAMAP-Rule" id="MF_01357"/>
    </source>
</evidence>
<keyword evidence="3" id="KW-0874">Quinone</keyword>
<evidence type="ECO:0000256" key="4">
    <source>
        <dbReference type="SAM" id="MobiDB-lite"/>
    </source>
</evidence>
<dbReference type="GO" id="GO:0008137">
    <property type="term" value="F:NADH dehydrogenase (ubiquinone) activity"/>
    <property type="evidence" value="ECO:0007669"/>
    <property type="project" value="InterPro"/>
</dbReference>
<dbReference type="Pfam" id="PF00329">
    <property type="entry name" value="Complex1_30kDa"/>
    <property type="match status" value="1"/>
</dbReference>
<comment type="similarity">
    <text evidence="1 3">Belongs to the complex I 30 kDa subunit family.</text>
</comment>
<dbReference type="RefSeq" id="WP_135983249.1">
    <property type="nucleotide sequence ID" value="NZ_JAASQM010000002.1"/>
</dbReference>
<dbReference type="NCBIfam" id="NF004733">
    <property type="entry name" value="PRK06074.1-5"/>
    <property type="match status" value="1"/>
</dbReference>
<dbReference type="InterPro" id="IPR001268">
    <property type="entry name" value="NADH_UbQ_OxRdtase_30kDa_su"/>
</dbReference>
<sequence length="306" mass="32929">MRAPAPAYTSNEGVIEAAQAALGALLVESKDAVGEVSLTVARESLIEAMIALRDTPGLEYQQLSEIAGADYPSRPERFDVVYQLLSFTRNHRIRVRVTTDEEKPVPSVTGIWPVAGWLEREVYDMYGVLFEGNTDLRRILTDYGFVGHPLRKDFPQTGYVELRYSEESKRVVYEPVKLAQDFRNFDFLSPWEGAAYVLPGDEKAAAPPPPPAPTPAPAPAPAPAPVASQPEAKGAPTPLTADAIVKADAPAAKATKARVRKPKTTDSTAESGAGKPGPEAGPAPADPDVVKKPRKPRVKKTPEGEA</sequence>
<reference evidence="6 7" key="1">
    <citation type="submission" date="2019-04" db="EMBL/GenBank/DDBJ databases">
        <title>Sphingomonas psychrotolerans sp. nov., isolated from soil in the Tianshan Mountains, Xinjiang, China.</title>
        <authorList>
            <person name="Luo Y."/>
            <person name="Sheng H."/>
        </authorList>
    </citation>
    <scope>NUCLEOTIDE SEQUENCE [LARGE SCALE GENOMIC DNA]</scope>
    <source>
        <strain evidence="6 7">KIS18-15</strain>
    </source>
</reference>
<name>A0A4S1WLR8_9SPHN</name>
<dbReference type="OrthoDB" id="9803286at2"/>
<dbReference type="PANTHER" id="PTHR10884">
    <property type="entry name" value="NADH DEHYDROGENASE UBIQUINONE IRON-SULFUR PROTEIN 3"/>
    <property type="match status" value="1"/>
</dbReference>
<feature type="region of interest" description="Disordered" evidence="4">
    <location>
        <begin position="200"/>
        <end position="306"/>
    </location>
</feature>
<dbReference type="GO" id="GO:0048038">
    <property type="term" value="F:quinone binding"/>
    <property type="evidence" value="ECO:0007669"/>
    <property type="project" value="UniProtKB-KW"/>
</dbReference>
<evidence type="ECO:0000313" key="7">
    <source>
        <dbReference type="Proteomes" id="UP000309848"/>
    </source>
</evidence>
<evidence type="ECO:0000313" key="6">
    <source>
        <dbReference type="EMBL" id="TGX44234.1"/>
    </source>
</evidence>
<keyword evidence="3" id="KW-1278">Translocase</keyword>
<keyword evidence="7" id="KW-1185">Reference proteome</keyword>
<dbReference type="InterPro" id="IPR010218">
    <property type="entry name" value="NADH_DH_suC"/>
</dbReference>
<keyword evidence="2 3" id="KW-0813">Transport</keyword>
<comment type="caution">
    <text evidence="6">The sequence shown here is derived from an EMBL/GenBank/DDBJ whole genome shotgun (WGS) entry which is preliminary data.</text>
</comment>
<comment type="catalytic activity">
    <reaction evidence="3">
        <text>a quinone + NADH + 5 H(+)(in) = a quinol + NAD(+) + 4 H(+)(out)</text>
        <dbReference type="Rhea" id="RHEA:57888"/>
        <dbReference type="ChEBI" id="CHEBI:15378"/>
        <dbReference type="ChEBI" id="CHEBI:24646"/>
        <dbReference type="ChEBI" id="CHEBI:57540"/>
        <dbReference type="ChEBI" id="CHEBI:57945"/>
        <dbReference type="ChEBI" id="CHEBI:132124"/>
    </reaction>
</comment>
<dbReference type="NCBIfam" id="TIGR01961">
    <property type="entry name" value="NuoC_fam"/>
    <property type="match status" value="1"/>
</dbReference>
<dbReference type="GO" id="GO:0005886">
    <property type="term" value="C:plasma membrane"/>
    <property type="evidence" value="ECO:0007669"/>
    <property type="project" value="UniProtKB-SubCell"/>
</dbReference>
<comment type="subcellular location">
    <subcellularLocation>
        <location evidence="3">Cell membrane</location>
        <topology evidence="3">Peripheral membrane protein</topology>
        <orientation evidence="3">Cytoplasmic side</orientation>
    </subcellularLocation>
</comment>
<feature type="compositionally biased region" description="Low complexity" evidence="4">
    <location>
        <begin position="269"/>
        <end position="278"/>
    </location>
</feature>
<dbReference type="Gene3D" id="3.30.460.80">
    <property type="entry name" value="NADH:ubiquinone oxidoreductase, 30kDa subunit"/>
    <property type="match status" value="1"/>
</dbReference>
<dbReference type="EMBL" id="SRXU01000002">
    <property type="protein sequence ID" value="TGX44234.1"/>
    <property type="molecule type" value="Genomic_DNA"/>
</dbReference>
<dbReference type="InterPro" id="IPR037232">
    <property type="entry name" value="NADH_quin_OxRdtase_su_C/D-like"/>
</dbReference>
<evidence type="ECO:0000259" key="5">
    <source>
        <dbReference type="Pfam" id="PF00329"/>
    </source>
</evidence>
<feature type="domain" description="NADH:ubiquinone oxidoreductase 30kDa subunit" evidence="5">
    <location>
        <begin position="38"/>
        <end position="159"/>
    </location>
</feature>
<evidence type="ECO:0000256" key="2">
    <source>
        <dbReference type="ARBA" id="ARBA00022448"/>
    </source>
</evidence>
<feature type="compositionally biased region" description="Pro residues" evidence="4">
    <location>
        <begin position="206"/>
        <end position="224"/>
    </location>
</feature>
<keyword evidence="3" id="KW-0830">Ubiquinone</keyword>
<comment type="function">
    <text evidence="3">NDH-1 shuttles electrons from NADH, via FMN and iron-sulfur (Fe-S) centers, to quinones in the respiratory chain. The immediate electron acceptor for the enzyme in this species is believed to be ubiquinone. Couples the redox reaction to proton translocation (for every two electrons transferred, four hydrogen ions are translocated across the cytoplasmic membrane), and thus conserves the redox energy in a proton gradient.</text>
</comment>
<dbReference type="AlphaFoldDB" id="A0A4S1WLR8"/>
<accession>A0A4S1WLR8</accession>
<keyword evidence="3" id="KW-0520">NAD</keyword>
<gene>
    <name evidence="3" type="primary">nuoC</name>
    <name evidence="6" type="ORF">E5A74_05345</name>
</gene>
<dbReference type="HAMAP" id="MF_01357">
    <property type="entry name" value="NDH1_NuoC"/>
    <property type="match status" value="1"/>
</dbReference>
<dbReference type="SUPFAM" id="SSF143243">
    <property type="entry name" value="Nqo5-like"/>
    <property type="match status" value="1"/>
</dbReference>
<protein>
    <recommendedName>
        <fullName evidence="3">NADH-quinone oxidoreductase subunit C</fullName>
        <ecNumber evidence="3">7.1.1.-</ecNumber>
    </recommendedName>
    <alternativeName>
        <fullName evidence="3">NADH dehydrogenase I subunit C</fullName>
    </alternativeName>
    <alternativeName>
        <fullName evidence="3">NDH-1 subunit C</fullName>
    </alternativeName>
</protein>
<comment type="subunit">
    <text evidence="3">NDH-1 is composed of 14 different subunits. Subunits NuoB, C, D, E, F, and G constitute the peripheral sector of the complex.</text>
</comment>
<feature type="compositionally biased region" description="Low complexity" evidence="4">
    <location>
        <begin position="240"/>
        <end position="254"/>
    </location>
</feature>
<keyword evidence="3" id="KW-0472">Membrane</keyword>
<proteinExistence type="inferred from homology"/>
<dbReference type="GO" id="GO:0050136">
    <property type="term" value="F:NADH dehydrogenase (quinone) (non-electrogenic) activity"/>
    <property type="evidence" value="ECO:0007669"/>
    <property type="project" value="UniProtKB-UniRule"/>
</dbReference>
<dbReference type="PANTHER" id="PTHR10884:SF14">
    <property type="entry name" value="NADH DEHYDROGENASE [UBIQUINONE] IRON-SULFUR PROTEIN 3, MITOCHONDRIAL"/>
    <property type="match status" value="1"/>
</dbReference>
<dbReference type="EC" id="7.1.1.-" evidence="3"/>
<keyword evidence="6" id="KW-0560">Oxidoreductase</keyword>
<evidence type="ECO:0000256" key="1">
    <source>
        <dbReference type="ARBA" id="ARBA00007569"/>
    </source>
</evidence>
<keyword evidence="3" id="KW-1003">Cell membrane</keyword>